<dbReference type="AlphaFoldDB" id="A0A1G7MKA5"/>
<protein>
    <submittedName>
        <fullName evidence="1">Uncharacterized protein</fullName>
    </submittedName>
</protein>
<evidence type="ECO:0000313" key="1">
    <source>
        <dbReference type="EMBL" id="SDF62094.1"/>
    </source>
</evidence>
<organism evidence="1 2">
    <name type="scientific">Mucilaginibacter pineti</name>
    <dbReference type="NCBI Taxonomy" id="1391627"/>
    <lineage>
        <taxon>Bacteria</taxon>
        <taxon>Pseudomonadati</taxon>
        <taxon>Bacteroidota</taxon>
        <taxon>Sphingobacteriia</taxon>
        <taxon>Sphingobacteriales</taxon>
        <taxon>Sphingobacteriaceae</taxon>
        <taxon>Mucilaginibacter</taxon>
    </lineage>
</organism>
<evidence type="ECO:0000313" key="2">
    <source>
        <dbReference type="Proteomes" id="UP000199072"/>
    </source>
</evidence>
<dbReference type="Proteomes" id="UP000199072">
    <property type="component" value="Unassembled WGS sequence"/>
</dbReference>
<name>A0A1G7MKA5_9SPHI</name>
<reference evidence="1 2" key="1">
    <citation type="submission" date="2016-10" db="EMBL/GenBank/DDBJ databases">
        <authorList>
            <person name="de Groot N.N."/>
        </authorList>
    </citation>
    <scope>NUCLEOTIDE SEQUENCE [LARGE SCALE GENOMIC DNA]</scope>
    <source>
        <strain evidence="1 2">47C3B</strain>
    </source>
</reference>
<keyword evidence="2" id="KW-1185">Reference proteome</keyword>
<gene>
    <name evidence="1" type="ORF">SAMN05216464_1221</name>
</gene>
<dbReference type="EMBL" id="FNAI01000022">
    <property type="protein sequence ID" value="SDF62094.1"/>
    <property type="molecule type" value="Genomic_DNA"/>
</dbReference>
<accession>A0A1G7MKA5</accession>
<proteinExistence type="predicted"/>
<sequence length="48" mass="5639">MYLLSLLQYTTSASKPIYQIIPKHEQIYIYRFHAAFMCGNSNAILQKE</sequence>